<gene>
    <name evidence="3" type="ORF">HNQ93_003767</name>
</gene>
<dbReference type="RefSeq" id="WP_183404944.1">
    <property type="nucleotide sequence ID" value="NZ_JACHGG010000006.1"/>
</dbReference>
<comment type="caution">
    <text evidence="3">The sequence shown here is derived from an EMBL/GenBank/DDBJ whole genome shotgun (WGS) entry which is preliminary data.</text>
</comment>
<evidence type="ECO:0000313" key="3">
    <source>
        <dbReference type="EMBL" id="MBB6060892.1"/>
    </source>
</evidence>
<keyword evidence="1" id="KW-0812">Transmembrane</keyword>
<keyword evidence="4" id="KW-1185">Reference proteome</keyword>
<dbReference type="EMBL" id="JACHGG010000006">
    <property type="protein sequence ID" value="MBB6060892.1"/>
    <property type="molecule type" value="Genomic_DNA"/>
</dbReference>
<name>A0A7W9WEN7_9BACT</name>
<keyword evidence="1" id="KW-1133">Transmembrane helix</keyword>
<protein>
    <recommendedName>
        <fullName evidence="2">Aerotolerance regulator N-terminal domain-containing protein</fullName>
    </recommendedName>
</protein>
<dbReference type="InterPro" id="IPR011933">
    <property type="entry name" value="Double_TM_dom"/>
</dbReference>
<dbReference type="SUPFAM" id="SSF52317">
    <property type="entry name" value="Class I glutamine amidotransferase-like"/>
    <property type="match status" value="1"/>
</dbReference>
<keyword evidence="1" id="KW-0472">Membrane</keyword>
<dbReference type="PANTHER" id="PTHR37464">
    <property type="entry name" value="BLL2463 PROTEIN"/>
    <property type="match status" value="1"/>
</dbReference>
<dbReference type="NCBIfam" id="TIGR02226">
    <property type="entry name" value="two_anch"/>
    <property type="match status" value="1"/>
</dbReference>
<feature type="transmembrane region" description="Helical" evidence="1">
    <location>
        <begin position="56"/>
        <end position="78"/>
    </location>
</feature>
<dbReference type="Proteomes" id="UP000532746">
    <property type="component" value="Unassembled WGS sequence"/>
</dbReference>
<evidence type="ECO:0000256" key="1">
    <source>
        <dbReference type="SAM" id="Phobius"/>
    </source>
</evidence>
<dbReference type="InterPro" id="IPR024163">
    <property type="entry name" value="Aerotolerance_reg_N"/>
</dbReference>
<dbReference type="InterPro" id="IPR029062">
    <property type="entry name" value="Class_I_gatase-like"/>
</dbReference>
<dbReference type="AlphaFoldDB" id="A0A7W9WEN7"/>
<dbReference type="PANTHER" id="PTHR37464:SF1">
    <property type="entry name" value="BLL2463 PROTEIN"/>
    <property type="match status" value="1"/>
</dbReference>
<evidence type="ECO:0000259" key="2">
    <source>
        <dbReference type="Pfam" id="PF07584"/>
    </source>
</evidence>
<feature type="domain" description="Aerotolerance regulator N-terminal" evidence="2">
    <location>
        <begin position="1"/>
        <end position="76"/>
    </location>
</feature>
<sequence>MAFIYPWFLVGLAAVAIPIAIHLFELRRPQRVLFSNVEFIREVRLVTARQRRLKHWLVLLCRIGLVGFLTLLFAQPFIPAPQGEDQAGVVEVLLDDTPSMMQLAAQAEGSLLDYAVQQATELPLAFPTTTRYLLLPELRKPLSSAEYRNAVNQIQIDGQKGNLLGLLASTQQTSQQGKSPLFIFSDFQKKDFSARAFAELDTTRQMFMVPLVGQRKANVFVDSVWVNDAFIRLNTDVDLNIRLRNGGTLDVAECQAKLFIGKQQVAVFRGKVLAQQATTTRVRVRLAETGVQACHVEIDDFPVDFDNTYFFTLQPASQISVVEVAADDQLKRLYGNEPLFTYQQVGPQTTDYRTLAQANLIILREASALSVGMQQNLRNAVQQGATLVVVPSALNNNRGEYATFFRELGIGPLQWLQQPSAGPVLQEVAMPSTQNTFFRDVFAGINRQAAMPKAAPVLRWARSGTEVLRMRGGEEYLAGFSSGLGTVYVFAAPFSVPYSDFTQHALFVPVMYRLAMLSYQQEQQPAYRLNQQSIALRLPKGLDGEEGEAVYRLIQDSLVFIPAQRRQGGVLYLDVPLGMQKPGFYTLQHNGQTLATLAFNFDKHESDLRSYTVAELKQLIGPNRPNVHVYETGEGQTVAARYKATRVGVSLWRYCLWGALACLLLEGILLRWKRRAVPEVESLAA</sequence>
<proteinExistence type="predicted"/>
<accession>A0A7W9WEN7</accession>
<feature type="transmembrane region" description="Helical" evidence="1">
    <location>
        <begin position="6"/>
        <end position="24"/>
    </location>
</feature>
<reference evidence="3 4" key="1">
    <citation type="submission" date="2020-08" db="EMBL/GenBank/DDBJ databases">
        <title>Genomic Encyclopedia of Type Strains, Phase IV (KMG-IV): sequencing the most valuable type-strain genomes for metagenomic binning, comparative biology and taxonomic classification.</title>
        <authorList>
            <person name="Goeker M."/>
        </authorList>
    </citation>
    <scope>NUCLEOTIDE SEQUENCE [LARGE SCALE GENOMIC DNA]</scope>
    <source>
        <strain evidence="3 4">DSM 26718</strain>
    </source>
</reference>
<dbReference type="Pfam" id="PF07584">
    <property type="entry name" value="BatA"/>
    <property type="match status" value="1"/>
</dbReference>
<organism evidence="3 4">
    <name type="scientific">Hymenobacter luteus</name>
    <dbReference type="NCBI Taxonomy" id="1411122"/>
    <lineage>
        <taxon>Bacteria</taxon>
        <taxon>Pseudomonadati</taxon>
        <taxon>Bacteroidota</taxon>
        <taxon>Cytophagia</taxon>
        <taxon>Cytophagales</taxon>
        <taxon>Hymenobacteraceae</taxon>
        <taxon>Hymenobacter</taxon>
    </lineage>
</organism>
<evidence type="ECO:0000313" key="4">
    <source>
        <dbReference type="Proteomes" id="UP000532746"/>
    </source>
</evidence>